<feature type="region of interest" description="Disordered" evidence="4">
    <location>
        <begin position="198"/>
        <end position="252"/>
    </location>
</feature>
<evidence type="ECO:0000256" key="2">
    <source>
        <dbReference type="ARBA" id="ARBA00023125"/>
    </source>
</evidence>
<name>A0A242A284_9ENTE</name>
<dbReference type="PANTHER" id="PTHR42756">
    <property type="entry name" value="TRANSCRIPTIONAL REGULATOR, MARR"/>
    <property type="match status" value="1"/>
</dbReference>
<keyword evidence="2" id="KW-0238">DNA-binding</keyword>
<sequence length="252" mass="28958">MSKTTDDLMKQLRFISEAGNAFLSQRKQRLTGQQRVLAILALEDGLVQNHLAEVLDLRPSSLAELLKKMENNGEIERIETPEDKRSKRIYLTETGRQKAAALTQQKEAASSETFFNGLSEAEQADFAQLLEKIAGGWEADFQQQAERFVDPMDRFQAMQGMREAMMEQWGGNWHELSHDERRAMKKQMKEAMRHMPFQGRPGMRGGQPFGHNQDCRPGWGGQPFFQGQPSEFDQKAPHRDTDHSSQDEWQDF</sequence>
<dbReference type="RefSeq" id="WP_086273244.1">
    <property type="nucleotide sequence ID" value="NZ_NGKU01000001.1"/>
</dbReference>
<dbReference type="PANTHER" id="PTHR42756:SF1">
    <property type="entry name" value="TRANSCRIPTIONAL REPRESSOR OF EMRAB OPERON"/>
    <property type="match status" value="1"/>
</dbReference>
<comment type="caution">
    <text evidence="6">The sequence shown here is derived from an EMBL/GenBank/DDBJ whole genome shotgun (WGS) entry which is preliminary data.</text>
</comment>
<dbReference type="SUPFAM" id="SSF46785">
    <property type="entry name" value="Winged helix' DNA-binding domain"/>
    <property type="match status" value="1"/>
</dbReference>
<dbReference type="PROSITE" id="PS50995">
    <property type="entry name" value="HTH_MARR_2"/>
    <property type="match status" value="1"/>
</dbReference>
<dbReference type="InterPro" id="IPR036388">
    <property type="entry name" value="WH-like_DNA-bd_sf"/>
</dbReference>
<dbReference type="GO" id="GO:0003677">
    <property type="term" value="F:DNA binding"/>
    <property type="evidence" value="ECO:0007669"/>
    <property type="project" value="UniProtKB-KW"/>
</dbReference>
<dbReference type="SMART" id="SM00347">
    <property type="entry name" value="HTH_MARR"/>
    <property type="match status" value="1"/>
</dbReference>
<dbReference type="STRING" id="1834191.A5886_000218"/>
<accession>A0A242A284</accession>
<dbReference type="Proteomes" id="UP000195043">
    <property type="component" value="Unassembled WGS sequence"/>
</dbReference>
<dbReference type="PRINTS" id="PR00598">
    <property type="entry name" value="HTHMARR"/>
</dbReference>
<dbReference type="InterPro" id="IPR000835">
    <property type="entry name" value="HTH_MarR-typ"/>
</dbReference>
<keyword evidence="3" id="KW-0804">Transcription</keyword>
<dbReference type="AlphaFoldDB" id="A0A242A284"/>
<dbReference type="GO" id="GO:0003700">
    <property type="term" value="F:DNA-binding transcription factor activity"/>
    <property type="evidence" value="ECO:0007669"/>
    <property type="project" value="InterPro"/>
</dbReference>
<dbReference type="EMBL" id="NGKU01000001">
    <property type="protein sequence ID" value="OTN75148.1"/>
    <property type="molecule type" value="Genomic_DNA"/>
</dbReference>
<proteinExistence type="predicted"/>
<protein>
    <recommendedName>
        <fullName evidence="5">HTH marR-type domain-containing protein</fullName>
    </recommendedName>
</protein>
<feature type="domain" description="HTH marR-type" evidence="5">
    <location>
        <begin position="5"/>
        <end position="135"/>
    </location>
</feature>
<evidence type="ECO:0000256" key="1">
    <source>
        <dbReference type="ARBA" id="ARBA00023015"/>
    </source>
</evidence>
<evidence type="ECO:0000256" key="3">
    <source>
        <dbReference type="ARBA" id="ARBA00023163"/>
    </source>
</evidence>
<dbReference type="OrthoDB" id="3254893at2"/>
<evidence type="ECO:0000256" key="4">
    <source>
        <dbReference type="SAM" id="MobiDB-lite"/>
    </source>
</evidence>
<keyword evidence="7" id="KW-1185">Reference proteome</keyword>
<evidence type="ECO:0000259" key="5">
    <source>
        <dbReference type="PROSITE" id="PS50995"/>
    </source>
</evidence>
<dbReference type="InterPro" id="IPR036390">
    <property type="entry name" value="WH_DNA-bd_sf"/>
</dbReference>
<organism evidence="6 7">
    <name type="scientific">Candidatus Enterococcus testudinis</name>
    <dbReference type="NCBI Taxonomy" id="1834191"/>
    <lineage>
        <taxon>Bacteria</taxon>
        <taxon>Bacillati</taxon>
        <taxon>Bacillota</taxon>
        <taxon>Bacilli</taxon>
        <taxon>Lactobacillales</taxon>
        <taxon>Enterococcaceae</taxon>
        <taxon>Enterococcus</taxon>
    </lineage>
</organism>
<keyword evidence="1" id="KW-0805">Transcription regulation</keyword>
<gene>
    <name evidence="6" type="ORF">A5886_000218</name>
</gene>
<evidence type="ECO:0000313" key="6">
    <source>
        <dbReference type="EMBL" id="OTN75148.1"/>
    </source>
</evidence>
<reference evidence="6 7" key="1">
    <citation type="submission" date="2017-05" db="EMBL/GenBank/DDBJ databases">
        <title>The Genome Sequence of Enterococcus sp. 8G7_MSG3316.</title>
        <authorList>
            <consortium name="The Broad Institute Genomics Platform"/>
            <consortium name="The Broad Institute Genomic Center for Infectious Diseases"/>
            <person name="Earl A."/>
            <person name="Manson A."/>
            <person name="Schwartman J."/>
            <person name="Gilmore M."/>
            <person name="Abouelleil A."/>
            <person name="Cao P."/>
            <person name="Chapman S."/>
            <person name="Cusick C."/>
            <person name="Shea T."/>
            <person name="Young S."/>
            <person name="Neafsey D."/>
            <person name="Nusbaum C."/>
            <person name="Birren B."/>
        </authorList>
    </citation>
    <scope>NUCLEOTIDE SEQUENCE [LARGE SCALE GENOMIC DNA]</scope>
    <source>
        <strain evidence="6 7">8G7_MSG3316</strain>
    </source>
</reference>
<evidence type="ECO:0000313" key="7">
    <source>
        <dbReference type="Proteomes" id="UP000195043"/>
    </source>
</evidence>
<dbReference type="Pfam" id="PF01047">
    <property type="entry name" value="MarR"/>
    <property type="match status" value="1"/>
</dbReference>
<dbReference type="Gene3D" id="1.10.10.10">
    <property type="entry name" value="Winged helix-like DNA-binding domain superfamily/Winged helix DNA-binding domain"/>
    <property type="match status" value="1"/>
</dbReference>
<feature type="compositionally biased region" description="Basic and acidic residues" evidence="4">
    <location>
        <begin position="232"/>
        <end position="246"/>
    </location>
</feature>